<dbReference type="InterPro" id="IPR001853">
    <property type="entry name" value="DSBA-like_thioredoxin_dom"/>
</dbReference>
<reference evidence="3" key="1">
    <citation type="submission" date="2016-10" db="EMBL/GenBank/DDBJ databases">
        <authorList>
            <person name="Varghese N."/>
            <person name="Submissions S."/>
        </authorList>
    </citation>
    <scope>NUCLEOTIDE SEQUENCE [LARGE SCALE GENOMIC DNA]</scope>
    <source>
        <strain evidence="3">DSM 22376</strain>
    </source>
</reference>
<keyword evidence="3" id="KW-1185">Reference proteome</keyword>
<dbReference type="CDD" id="cd03024">
    <property type="entry name" value="DsbA_FrnE"/>
    <property type="match status" value="1"/>
</dbReference>
<feature type="domain" description="DSBA-like thioredoxin" evidence="1">
    <location>
        <begin position="11"/>
        <end position="212"/>
    </location>
</feature>
<dbReference type="RefSeq" id="WP_245712008.1">
    <property type="nucleotide sequence ID" value="NZ_FNRD01000002.1"/>
</dbReference>
<organism evidence="2 3">
    <name type="scientific">Flavobacterium gillisiae</name>
    <dbReference type="NCBI Taxonomy" id="150146"/>
    <lineage>
        <taxon>Bacteria</taxon>
        <taxon>Pseudomonadati</taxon>
        <taxon>Bacteroidota</taxon>
        <taxon>Flavobacteriia</taxon>
        <taxon>Flavobacteriales</taxon>
        <taxon>Flavobacteriaceae</taxon>
        <taxon>Flavobacterium</taxon>
    </lineage>
</organism>
<dbReference type="PANTHER" id="PTHR13887">
    <property type="entry name" value="GLUTATHIONE S-TRANSFERASE KAPPA"/>
    <property type="match status" value="1"/>
</dbReference>
<accession>A0A1H3YSA7</accession>
<protein>
    <submittedName>
        <fullName evidence="2">Protein disulfide-isomerase</fullName>
    </submittedName>
</protein>
<dbReference type="STRING" id="150146.SAMN05443667_102109"/>
<sequence length="242" mass="27363">MKKKMENTLKIQIWSDIMCPYCYIGKRRIEGALAQFPNSANVEIEWKSFMLDANFIASEDDNMAEHLAKKYQKDKEWAQEMMDNMTQNAKNSGLDFHFEKAIMANSFNAHRLLHLAKKHNKSNELEELLFKAYLTDGQNVNDIAILSTLGIEAGIDKTEIDSVLHSDAYSEAVKQDIEMAQNIGVQGVPFFVFDNKYAVSGAQHVETFVNTLEKAWEEGDFKSKVSIIETNDGNSCGIDGCD</sequence>
<evidence type="ECO:0000313" key="3">
    <source>
        <dbReference type="Proteomes" id="UP000198951"/>
    </source>
</evidence>
<dbReference type="AlphaFoldDB" id="A0A1H3YSA7"/>
<dbReference type="EMBL" id="FNRD01000002">
    <property type="protein sequence ID" value="SEA14435.1"/>
    <property type="molecule type" value="Genomic_DNA"/>
</dbReference>
<dbReference type="SUPFAM" id="SSF52833">
    <property type="entry name" value="Thioredoxin-like"/>
    <property type="match status" value="1"/>
</dbReference>
<name>A0A1H3YSA7_9FLAO</name>
<evidence type="ECO:0000259" key="1">
    <source>
        <dbReference type="Pfam" id="PF01323"/>
    </source>
</evidence>
<gene>
    <name evidence="2" type="ORF">SAMN05443667_102109</name>
</gene>
<evidence type="ECO:0000313" key="2">
    <source>
        <dbReference type="EMBL" id="SEA14435.1"/>
    </source>
</evidence>
<dbReference type="GO" id="GO:0016491">
    <property type="term" value="F:oxidoreductase activity"/>
    <property type="evidence" value="ECO:0007669"/>
    <property type="project" value="InterPro"/>
</dbReference>
<dbReference type="InterPro" id="IPR036249">
    <property type="entry name" value="Thioredoxin-like_sf"/>
</dbReference>
<proteinExistence type="predicted"/>
<dbReference type="PANTHER" id="PTHR13887:SF41">
    <property type="entry name" value="THIOREDOXIN SUPERFAMILY PROTEIN"/>
    <property type="match status" value="1"/>
</dbReference>
<dbReference type="Pfam" id="PF01323">
    <property type="entry name" value="DSBA"/>
    <property type="match status" value="1"/>
</dbReference>
<keyword evidence="2" id="KW-0413">Isomerase</keyword>
<dbReference type="GO" id="GO:0016853">
    <property type="term" value="F:isomerase activity"/>
    <property type="evidence" value="ECO:0007669"/>
    <property type="project" value="UniProtKB-KW"/>
</dbReference>
<dbReference type="Proteomes" id="UP000198951">
    <property type="component" value="Unassembled WGS sequence"/>
</dbReference>
<dbReference type="Gene3D" id="3.40.30.10">
    <property type="entry name" value="Glutaredoxin"/>
    <property type="match status" value="1"/>
</dbReference>